<protein>
    <submittedName>
        <fullName evidence="1">Uncharacterized protein</fullName>
    </submittedName>
</protein>
<name>A0ABD1ZXQ5_VESSQ</name>
<evidence type="ECO:0000313" key="1">
    <source>
        <dbReference type="EMBL" id="KAL2713144.1"/>
    </source>
</evidence>
<proteinExistence type="predicted"/>
<reference evidence="1 2" key="1">
    <citation type="journal article" date="2024" name="Ann. Entomol. Soc. Am.">
        <title>Genomic analyses of the southern and eastern yellowjacket wasps (Hymenoptera: Vespidae) reveal evolutionary signatures of social life.</title>
        <authorList>
            <person name="Catto M.A."/>
            <person name="Caine P.B."/>
            <person name="Orr S.E."/>
            <person name="Hunt B.G."/>
            <person name="Goodisman M.A.D."/>
        </authorList>
    </citation>
    <scope>NUCLEOTIDE SEQUENCE [LARGE SCALE GENOMIC DNA]</scope>
    <source>
        <strain evidence="1">233</strain>
        <tissue evidence="1">Head and thorax</tissue>
    </source>
</reference>
<dbReference type="Proteomes" id="UP001607302">
    <property type="component" value="Unassembled WGS sequence"/>
</dbReference>
<organism evidence="1 2">
    <name type="scientific">Vespula squamosa</name>
    <name type="common">Southern yellow jacket</name>
    <name type="synonym">Wasp</name>
    <dbReference type="NCBI Taxonomy" id="30214"/>
    <lineage>
        <taxon>Eukaryota</taxon>
        <taxon>Metazoa</taxon>
        <taxon>Ecdysozoa</taxon>
        <taxon>Arthropoda</taxon>
        <taxon>Hexapoda</taxon>
        <taxon>Insecta</taxon>
        <taxon>Pterygota</taxon>
        <taxon>Neoptera</taxon>
        <taxon>Endopterygota</taxon>
        <taxon>Hymenoptera</taxon>
        <taxon>Apocrita</taxon>
        <taxon>Aculeata</taxon>
        <taxon>Vespoidea</taxon>
        <taxon>Vespidae</taxon>
        <taxon>Vespinae</taxon>
        <taxon>Vespula</taxon>
    </lineage>
</organism>
<sequence>MDSREAPLFVVGSGVASRHVIALFVVRVSEEEWGGDEVGALCQPLRIKFHTLSNPVLKQPPLTGSFNTGYLLIISSSDTDTGIRARHFCPADRRRRSRVRGNRVKIEYPAVNATNKVMIERIFHYTRNFPKIMALGVDASDGAIAACIRACFNDIYDSYHSYHTHLKIYRCQGRLAVARFVPFSLNWSSESGWRVERVRKAEQQYSPNVVTRISTAYLGQVSGGDGGGSGDGGGGEGEGYFLNRELVEGSTPVNLVSRMLAFFQFENTQNEGKKF</sequence>
<evidence type="ECO:0000313" key="2">
    <source>
        <dbReference type="Proteomes" id="UP001607302"/>
    </source>
</evidence>
<dbReference type="AlphaFoldDB" id="A0ABD1ZXQ5"/>
<keyword evidence="2" id="KW-1185">Reference proteome</keyword>
<accession>A0ABD1ZXQ5</accession>
<comment type="caution">
    <text evidence="1">The sequence shown here is derived from an EMBL/GenBank/DDBJ whole genome shotgun (WGS) entry which is preliminary data.</text>
</comment>
<gene>
    <name evidence="1" type="ORF">V1478_017337</name>
</gene>
<dbReference type="EMBL" id="JAUDFV010000161">
    <property type="protein sequence ID" value="KAL2713144.1"/>
    <property type="molecule type" value="Genomic_DNA"/>
</dbReference>